<sequence length="660" mass="69040">MVGRGVRRIRHLIKKNKDGPTSMRARAGDPPRTMPQKILAGRATDPQLRGDLVQVKVDQVILSRAPSRALAEAIATGMKKTPVEVAVAYDGTCVADASSLADIDEGSPHSVSPEFPTYNIPIARPGIGFPAPVHLERFAAPARLALTDDPRLTTVGGIGMLSLVVSPSQLGQALATGSVWLRPPRSVQIHLSGRVRPFVCARDVALELLRRNLDEVVRRIEGEHHAPVILEFAGPSARLLSVGDRAVLCGIAPQVGAAAALFVSDEKTEVFLRDQRRSKAHRALVPDPGAPCEEVVSIDLGTVDPLLMDEEGVVRPVRDLAGKPVAQVVLGGDSGVTLRDMLAAALLLKSKRVPSRLDLLVAPPSRQVLEVLAQSGALVDLVATGARIVEPDRRVVTSEIYPPPPGSLSLRTADPEPRIAGAPSFVVASAETLAYAVATGAVGDPRSFKRPVRVTVPRALPTDDVLILRDKKGEQVSTKKPPPAPAAVPWKGPLTLDVLAGVPKVNGHAAVGARGRAAPAPAEAPAAAAAEQGQAAPAEGNPAGGVALVLSTLDEVRAVAERATDLSTVRAVVAPFVPSTAVSAFASEGIATFLVGTEALGSIKDQKSVELPAPAQWGDRVAAIFGSERVEVAWLATGMERSWTHAGTVRQPPSAGKPAR</sequence>
<evidence type="ECO:0000259" key="5">
    <source>
        <dbReference type="Pfam" id="PF00330"/>
    </source>
</evidence>
<dbReference type="Pfam" id="PF00330">
    <property type="entry name" value="Aconitase"/>
    <property type="match status" value="1"/>
</dbReference>
<dbReference type="eggNOG" id="COG1048">
    <property type="taxonomic scope" value="Bacteria"/>
</dbReference>
<dbReference type="InterPro" id="IPR001030">
    <property type="entry name" value="Acoase/IPM_deHydtase_lsu_aba"/>
</dbReference>
<feature type="domain" description="Aconitase/3-isopropylmalate dehydratase large subunit alpha/beta/alpha" evidence="5">
    <location>
        <begin position="117"/>
        <end position="305"/>
    </location>
</feature>
<keyword evidence="2" id="KW-0408">Iron</keyword>
<dbReference type="GO" id="GO:0006099">
    <property type="term" value="P:tricarboxylic acid cycle"/>
    <property type="evidence" value="ECO:0007669"/>
    <property type="project" value="TreeGrafter"/>
</dbReference>
<evidence type="ECO:0000256" key="1">
    <source>
        <dbReference type="ARBA" id="ARBA00022723"/>
    </source>
</evidence>
<dbReference type="HOGENOM" id="CLU_431410_0_0_7"/>
<evidence type="ECO:0000313" key="6">
    <source>
        <dbReference type="EMBL" id="CAN94086.1"/>
    </source>
</evidence>
<dbReference type="Proteomes" id="UP000002139">
    <property type="component" value="Chromosome"/>
</dbReference>
<keyword evidence="3" id="KW-0411">Iron-sulfur</keyword>
<dbReference type="GO" id="GO:0003994">
    <property type="term" value="F:aconitate hydratase activity"/>
    <property type="evidence" value="ECO:0007669"/>
    <property type="project" value="UniProtKB-EC"/>
</dbReference>
<dbReference type="InterPro" id="IPR050926">
    <property type="entry name" value="Aconitase/IPM_isomerase"/>
</dbReference>
<dbReference type="STRING" id="448385.sce3926"/>
<organism evidence="6 7">
    <name type="scientific">Sorangium cellulosum (strain So ce56)</name>
    <name type="common">Polyangium cellulosum (strain So ce56)</name>
    <dbReference type="NCBI Taxonomy" id="448385"/>
    <lineage>
        <taxon>Bacteria</taxon>
        <taxon>Pseudomonadati</taxon>
        <taxon>Myxococcota</taxon>
        <taxon>Polyangia</taxon>
        <taxon>Polyangiales</taxon>
        <taxon>Polyangiaceae</taxon>
        <taxon>Sorangium</taxon>
    </lineage>
</organism>
<dbReference type="GO" id="GO:0005829">
    <property type="term" value="C:cytosol"/>
    <property type="evidence" value="ECO:0007669"/>
    <property type="project" value="TreeGrafter"/>
</dbReference>
<gene>
    <name evidence="6" type="primary">aco</name>
    <name evidence="6" type="ordered locus">sce3926</name>
</gene>
<dbReference type="GO" id="GO:0046872">
    <property type="term" value="F:metal ion binding"/>
    <property type="evidence" value="ECO:0007669"/>
    <property type="project" value="UniProtKB-KW"/>
</dbReference>
<dbReference type="SUPFAM" id="SSF53732">
    <property type="entry name" value="Aconitase iron-sulfur domain"/>
    <property type="match status" value="1"/>
</dbReference>
<dbReference type="GO" id="GO:0051539">
    <property type="term" value="F:4 iron, 4 sulfur cluster binding"/>
    <property type="evidence" value="ECO:0007669"/>
    <property type="project" value="TreeGrafter"/>
</dbReference>
<dbReference type="AlphaFoldDB" id="A9EQ29"/>
<protein>
    <submittedName>
        <fullName evidence="6">3-isopropylmalate dehydratase large subunit</fullName>
        <ecNumber evidence="6">4.2.1.3</ecNumber>
    </submittedName>
</protein>
<dbReference type="BioCyc" id="SCEL448385:SCE_RS20130-MONOMER"/>
<keyword evidence="7" id="KW-1185">Reference proteome</keyword>
<keyword evidence="1" id="KW-0479">Metal-binding</keyword>
<evidence type="ECO:0000313" key="7">
    <source>
        <dbReference type="Proteomes" id="UP000002139"/>
    </source>
</evidence>
<dbReference type="PANTHER" id="PTHR43160">
    <property type="entry name" value="ACONITATE HYDRATASE B"/>
    <property type="match status" value="1"/>
</dbReference>
<dbReference type="EC" id="4.2.1.3" evidence="6"/>
<evidence type="ECO:0000256" key="2">
    <source>
        <dbReference type="ARBA" id="ARBA00023004"/>
    </source>
</evidence>
<dbReference type="InterPro" id="IPR036008">
    <property type="entry name" value="Aconitase_4Fe-4S_dom"/>
</dbReference>
<name>A9EQ29_SORC5</name>
<dbReference type="Gene3D" id="3.30.499.10">
    <property type="entry name" value="Aconitase, domain 3"/>
    <property type="match status" value="2"/>
</dbReference>
<dbReference type="EMBL" id="AM746676">
    <property type="protein sequence ID" value="CAN94086.1"/>
    <property type="molecule type" value="Genomic_DNA"/>
</dbReference>
<feature type="region of interest" description="Disordered" evidence="4">
    <location>
        <begin position="13"/>
        <end position="34"/>
    </location>
</feature>
<keyword evidence="6" id="KW-0456">Lyase</keyword>
<evidence type="ECO:0000256" key="3">
    <source>
        <dbReference type="ARBA" id="ARBA00023014"/>
    </source>
</evidence>
<dbReference type="KEGG" id="scl:sce3926"/>
<dbReference type="PANTHER" id="PTHR43160:SF3">
    <property type="entry name" value="ACONITATE HYDRATASE, MITOCHONDRIAL"/>
    <property type="match status" value="1"/>
</dbReference>
<evidence type="ECO:0000256" key="4">
    <source>
        <dbReference type="SAM" id="MobiDB-lite"/>
    </source>
</evidence>
<accession>A9EQ29</accession>
<proteinExistence type="predicted"/>
<reference evidence="6 7" key="1">
    <citation type="journal article" date="2007" name="Nat. Biotechnol.">
        <title>Complete genome sequence of the myxobacterium Sorangium cellulosum.</title>
        <authorList>
            <person name="Schneiker S."/>
            <person name="Perlova O."/>
            <person name="Kaiser O."/>
            <person name="Gerth K."/>
            <person name="Alici A."/>
            <person name="Altmeyer M.O."/>
            <person name="Bartels D."/>
            <person name="Bekel T."/>
            <person name="Beyer S."/>
            <person name="Bode E."/>
            <person name="Bode H.B."/>
            <person name="Bolten C.J."/>
            <person name="Choudhuri J.V."/>
            <person name="Doss S."/>
            <person name="Elnakady Y.A."/>
            <person name="Frank B."/>
            <person name="Gaigalat L."/>
            <person name="Goesmann A."/>
            <person name="Groeger C."/>
            <person name="Gross F."/>
            <person name="Jelsbak L."/>
            <person name="Jelsbak L."/>
            <person name="Kalinowski J."/>
            <person name="Kegler C."/>
            <person name="Knauber T."/>
            <person name="Konietzny S."/>
            <person name="Kopp M."/>
            <person name="Krause L."/>
            <person name="Krug D."/>
            <person name="Linke B."/>
            <person name="Mahmud T."/>
            <person name="Martinez-Arias R."/>
            <person name="McHardy A.C."/>
            <person name="Merai M."/>
            <person name="Meyer F."/>
            <person name="Mormann S."/>
            <person name="Munoz-Dorado J."/>
            <person name="Perez J."/>
            <person name="Pradella S."/>
            <person name="Rachid S."/>
            <person name="Raddatz G."/>
            <person name="Rosenau F."/>
            <person name="Rueckert C."/>
            <person name="Sasse F."/>
            <person name="Scharfe M."/>
            <person name="Schuster S.C."/>
            <person name="Suen G."/>
            <person name="Treuner-Lange A."/>
            <person name="Velicer G.J."/>
            <person name="Vorholter F.-J."/>
            <person name="Weissman K.J."/>
            <person name="Welch R.D."/>
            <person name="Wenzel S.C."/>
            <person name="Whitworth D.E."/>
            <person name="Wilhelm S."/>
            <person name="Wittmann C."/>
            <person name="Bloecker H."/>
            <person name="Puehler A."/>
            <person name="Mueller R."/>
        </authorList>
    </citation>
    <scope>NUCLEOTIDE SEQUENCE [LARGE SCALE GENOMIC DNA]</scope>
    <source>
        <strain evidence="7">So ce56</strain>
    </source>
</reference>
<dbReference type="InterPro" id="IPR015931">
    <property type="entry name" value="Acnase/IPM_dHydase_lsu_aba_1/3"/>
</dbReference>